<proteinExistence type="predicted"/>
<dbReference type="InterPro" id="IPR028969">
    <property type="entry name" value="Imm52"/>
</dbReference>
<gene>
    <name evidence="2" type="ORF">MFU01_09400</name>
</gene>
<dbReference type="EMBL" id="BJXR01000013">
    <property type="protein sequence ID" value="GEN05903.1"/>
    <property type="molecule type" value="Genomic_DNA"/>
</dbReference>
<evidence type="ECO:0000313" key="2">
    <source>
        <dbReference type="EMBL" id="GEN05903.1"/>
    </source>
</evidence>
<evidence type="ECO:0000313" key="3">
    <source>
        <dbReference type="Proteomes" id="UP000321514"/>
    </source>
</evidence>
<dbReference type="Proteomes" id="UP000321514">
    <property type="component" value="Unassembled WGS sequence"/>
</dbReference>
<comment type="caution">
    <text evidence="2">The sequence shown here is derived from an EMBL/GenBank/DDBJ whole genome shotgun (WGS) entry which is preliminary data.</text>
</comment>
<feature type="domain" description="Immunity protein 52" evidence="1">
    <location>
        <begin position="2"/>
        <end position="47"/>
    </location>
</feature>
<name>A0A511SX58_MYXFU</name>
<evidence type="ECO:0000259" key="1">
    <source>
        <dbReference type="Pfam" id="PF15579"/>
    </source>
</evidence>
<dbReference type="STRING" id="1334629.MFUL124B02_14050"/>
<reference evidence="2 3" key="1">
    <citation type="submission" date="2019-07" db="EMBL/GenBank/DDBJ databases">
        <title>Whole genome shotgun sequence of Myxococcus fulvus NBRC 100333.</title>
        <authorList>
            <person name="Hosoyama A."/>
            <person name="Uohara A."/>
            <person name="Ohji S."/>
            <person name="Ichikawa N."/>
        </authorList>
    </citation>
    <scope>NUCLEOTIDE SEQUENCE [LARGE SCALE GENOMIC DNA]</scope>
    <source>
        <strain evidence="2 3">NBRC 100333</strain>
    </source>
</reference>
<dbReference type="AlphaFoldDB" id="A0A511SX58"/>
<dbReference type="Pfam" id="PF15579">
    <property type="entry name" value="Imm52"/>
    <property type="match status" value="1"/>
</dbReference>
<protein>
    <recommendedName>
        <fullName evidence="1">Immunity protein 52 domain-containing protein</fullName>
    </recommendedName>
</protein>
<accession>A0A511SX58</accession>
<sequence>MRIESVEDKGTLIVLTPERFTASNPDHVALAERVRELLDRAGLLKPLQSQS</sequence>
<organism evidence="2 3">
    <name type="scientific">Myxococcus fulvus</name>
    <dbReference type="NCBI Taxonomy" id="33"/>
    <lineage>
        <taxon>Bacteria</taxon>
        <taxon>Pseudomonadati</taxon>
        <taxon>Myxococcota</taxon>
        <taxon>Myxococcia</taxon>
        <taxon>Myxococcales</taxon>
        <taxon>Cystobacterineae</taxon>
        <taxon>Myxococcaceae</taxon>
        <taxon>Myxococcus</taxon>
    </lineage>
</organism>